<proteinExistence type="predicted"/>
<dbReference type="Proteomes" id="UP001056120">
    <property type="component" value="Linkage Group LG04"/>
</dbReference>
<organism evidence="1 2">
    <name type="scientific">Smallanthus sonchifolius</name>
    <dbReference type="NCBI Taxonomy" id="185202"/>
    <lineage>
        <taxon>Eukaryota</taxon>
        <taxon>Viridiplantae</taxon>
        <taxon>Streptophyta</taxon>
        <taxon>Embryophyta</taxon>
        <taxon>Tracheophyta</taxon>
        <taxon>Spermatophyta</taxon>
        <taxon>Magnoliopsida</taxon>
        <taxon>eudicotyledons</taxon>
        <taxon>Gunneridae</taxon>
        <taxon>Pentapetalae</taxon>
        <taxon>asterids</taxon>
        <taxon>campanulids</taxon>
        <taxon>Asterales</taxon>
        <taxon>Asteraceae</taxon>
        <taxon>Asteroideae</taxon>
        <taxon>Heliantheae alliance</taxon>
        <taxon>Millerieae</taxon>
        <taxon>Smallanthus</taxon>
    </lineage>
</organism>
<name>A0ACB9J9E8_9ASTR</name>
<gene>
    <name evidence="1" type="ORF">L1987_10714</name>
</gene>
<keyword evidence="2" id="KW-1185">Reference proteome</keyword>
<comment type="caution">
    <text evidence="1">The sequence shown here is derived from an EMBL/GenBank/DDBJ whole genome shotgun (WGS) entry which is preliminary data.</text>
</comment>
<accession>A0ACB9J9E8</accession>
<reference evidence="1 2" key="2">
    <citation type="journal article" date="2022" name="Mol. Ecol. Resour.">
        <title>The genomes of chicory, endive, great burdock and yacon provide insights into Asteraceae paleo-polyploidization history and plant inulin production.</title>
        <authorList>
            <person name="Fan W."/>
            <person name="Wang S."/>
            <person name="Wang H."/>
            <person name="Wang A."/>
            <person name="Jiang F."/>
            <person name="Liu H."/>
            <person name="Zhao H."/>
            <person name="Xu D."/>
            <person name="Zhang Y."/>
        </authorList>
    </citation>
    <scope>NUCLEOTIDE SEQUENCE [LARGE SCALE GENOMIC DNA]</scope>
    <source>
        <strain evidence="2">cv. Yunnan</strain>
        <tissue evidence="1">Leaves</tissue>
    </source>
</reference>
<dbReference type="EMBL" id="CM042021">
    <property type="protein sequence ID" value="KAI3816929.1"/>
    <property type="molecule type" value="Genomic_DNA"/>
</dbReference>
<reference evidence="2" key="1">
    <citation type="journal article" date="2022" name="Mol. Ecol. Resour.">
        <title>The genomes of chicory, endive, great burdock and yacon provide insights into Asteraceae palaeo-polyploidization history and plant inulin production.</title>
        <authorList>
            <person name="Fan W."/>
            <person name="Wang S."/>
            <person name="Wang H."/>
            <person name="Wang A."/>
            <person name="Jiang F."/>
            <person name="Liu H."/>
            <person name="Zhao H."/>
            <person name="Xu D."/>
            <person name="Zhang Y."/>
        </authorList>
    </citation>
    <scope>NUCLEOTIDE SEQUENCE [LARGE SCALE GENOMIC DNA]</scope>
    <source>
        <strain evidence="2">cv. Yunnan</strain>
    </source>
</reference>
<protein>
    <submittedName>
        <fullName evidence="1">Uncharacterized protein</fullName>
    </submittedName>
</protein>
<sequence length="229" mass="25819">MTNLRKLDLTRQSSTTVITTISTTATTTTTTTTSHSSSYEEIGLWISSLSSLRSLRLRSKDKMGRPSELIVKPFSGLEHLSQLYLLGSLHKSIDWYQMPPALKVLTLSVSQLDKDPMPTLSQLPSLIVLRLLASSYVGEEMCCPENGFPALQVLKLWKLEKLRVWTACGGSMQNLHTLDIRCCRELQEVPMTLLQIQTLENLILTNMPKSFVSGTRKRKKKHTKIVENE</sequence>
<evidence type="ECO:0000313" key="1">
    <source>
        <dbReference type="EMBL" id="KAI3816929.1"/>
    </source>
</evidence>
<evidence type="ECO:0000313" key="2">
    <source>
        <dbReference type="Proteomes" id="UP001056120"/>
    </source>
</evidence>